<dbReference type="PROSITE" id="PS50005">
    <property type="entry name" value="TPR"/>
    <property type="match status" value="1"/>
</dbReference>
<gene>
    <name evidence="2" type="ORF">dnm_054350</name>
</gene>
<dbReference type="Gene3D" id="1.25.40.10">
    <property type="entry name" value="Tetratricopeptide repeat domain"/>
    <property type="match status" value="1"/>
</dbReference>
<accession>A0A975GQ08</accession>
<dbReference type="EMBL" id="CP061800">
    <property type="protein sequence ID" value="QTA89384.1"/>
    <property type="molecule type" value="Genomic_DNA"/>
</dbReference>
<dbReference type="AlphaFoldDB" id="A0A975GQ08"/>
<dbReference type="SUPFAM" id="SSF48452">
    <property type="entry name" value="TPR-like"/>
    <property type="match status" value="1"/>
</dbReference>
<reference evidence="2" key="1">
    <citation type="journal article" date="2021" name="Microb. Physiol.">
        <title>Proteogenomic Insights into the Physiology of Marine, Sulfate-Reducing, Filamentous Desulfonema limicola and Desulfonema magnum.</title>
        <authorList>
            <person name="Schnaars V."/>
            <person name="Wohlbrand L."/>
            <person name="Scheve S."/>
            <person name="Hinrichs C."/>
            <person name="Reinhardt R."/>
            <person name="Rabus R."/>
        </authorList>
    </citation>
    <scope>NUCLEOTIDE SEQUENCE</scope>
    <source>
        <strain evidence="2">4be13</strain>
    </source>
</reference>
<evidence type="ECO:0000313" key="2">
    <source>
        <dbReference type="EMBL" id="QTA89384.1"/>
    </source>
</evidence>
<organism evidence="2 3">
    <name type="scientific">Desulfonema magnum</name>
    <dbReference type="NCBI Taxonomy" id="45655"/>
    <lineage>
        <taxon>Bacteria</taxon>
        <taxon>Pseudomonadati</taxon>
        <taxon>Thermodesulfobacteriota</taxon>
        <taxon>Desulfobacteria</taxon>
        <taxon>Desulfobacterales</taxon>
        <taxon>Desulfococcaceae</taxon>
        <taxon>Desulfonema</taxon>
    </lineage>
</organism>
<keyword evidence="3" id="KW-1185">Reference proteome</keyword>
<sequence>MNPILSSHDDKVTDFKDKWNSGVSYHNPKLATSESPDHMESDFSLNEIINNFFPKPDQSSSELCSNEERSEDKFAQIIYLRPWKYDHKKLASQVQDLLNCLAPFTSIINLKGLERYVTYLKKQPALADLPFDLCPEVIQGVINQGLLWPDPGTSVLLHADPKLPYFLKTSLYMFERSEKRQGVETAFREYYEDLAVVMYQLMESNKEDEKELGEFLIRPEYENFVTALELSLNARVSVINIYRLLSNYLKANENHESALALGKMVLDGLNSYPREKLSGSSGAEFVAIADDIARDQLAAEQYSEAERSYQTALAIWLQNQDCDADQIRRKSSSIYHQLGRVALEQCQWERAREYFLKSLEISKKYNDLREMPATLRNLHRLWKESGDEELPGDIAMVLGWNA</sequence>
<dbReference type="SMART" id="SM00028">
    <property type="entry name" value="TPR"/>
    <property type="match status" value="2"/>
</dbReference>
<evidence type="ECO:0000256" key="1">
    <source>
        <dbReference type="PROSITE-ProRule" id="PRU00339"/>
    </source>
</evidence>
<dbReference type="RefSeq" id="WP_207678030.1">
    <property type="nucleotide sequence ID" value="NZ_CP061800.1"/>
</dbReference>
<evidence type="ECO:0000313" key="3">
    <source>
        <dbReference type="Proteomes" id="UP000663722"/>
    </source>
</evidence>
<protein>
    <submittedName>
        <fullName evidence="2">Tetratricopeptide repeat-containing</fullName>
    </submittedName>
</protein>
<feature type="repeat" description="TPR" evidence="1">
    <location>
        <begin position="332"/>
        <end position="365"/>
    </location>
</feature>
<dbReference type="InterPro" id="IPR019734">
    <property type="entry name" value="TPR_rpt"/>
</dbReference>
<dbReference type="KEGG" id="dmm:dnm_054350"/>
<name>A0A975GQ08_9BACT</name>
<keyword evidence="1" id="KW-0802">TPR repeat</keyword>
<proteinExistence type="predicted"/>
<dbReference type="Proteomes" id="UP000663722">
    <property type="component" value="Chromosome"/>
</dbReference>
<dbReference type="InterPro" id="IPR011990">
    <property type="entry name" value="TPR-like_helical_dom_sf"/>
</dbReference>